<protein>
    <recommendedName>
        <fullName evidence="3">Sporulation protein Cse60</fullName>
    </recommendedName>
</protein>
<dbReference type="Proteomes" id="UP000191448">
    <property type="component" value="Unassembled WGS sequence"/>
</dbReference>
<dbReference type="OrthoDB" id="1932962at2"/>
<gene>
    <name evidence="1" type="ORF">CLTHE_28630</name>
</gene>
<organism evidence="1 2">
    <name type="scientific">Clostridium thermobutyricum DSM 4928</name>
    <dbReference type="NCBI Taxonomy" id="1121339"/>
    <lineage>
        <taxon>Bacteria</taxon>
        <taxon>Bacillati</taxon>
        <taxon>Bacillota</taxon>
        <taxon>Clostridia</taxon>
        <taxon>Eubacteriales</taxon>
        <taxon>Clostridiaceae</taxon>
        <taxon>Clostridium</taxon>
    </lineage>
</organism>
<dbReference type="RefSeq" id="WP_158082748.1">
    <property type="nucleotide sequence ID" value="NZ_LTAY01000088.1"/>
</dbReference>
<name>A0A1V4SSN5_9CLOT</name>
<reference evidence="1 2" key="1">
    <citation type="submission" date="2016-02" db="EMBL/GenBank/DDBJ databases">
        <title>Genome sequence of Clostridium thermobutyricum DSM 4928.</title>
        <authorList>
            <person name="Poehlein A."/>
            <person name="Daniel R."/>
        </authorList>
    </citation>
    <scope>NUCLEOTIDE SEQUENCE [LARGE SCALE GENOMIC DNA]</scope>
    <source>
        <strain evidence="1 2">DSM 4928</strain>
    </source>
</reference>
<comment type="caution">
    <text evidence="1">The sequence shown here is derived from an EMBL/GenBank/DDBJ whole genome shotgun (WGS) entry which is preliminary data.</text>
</comment>
<evidence type="ECO:0000313" key="1">
    <source>
        <dbReference type="EMBL" id="OPX46476.1"/>
    </source>
</evidence>
<evidence type="ECO:0008006" key="3">
    <source>
        <dbReference type="Google" id="ProtNLM"/>
    </source>
</evidence>
<accession>A0A1V4SSN5</accession>
<evidence type="ECO:0000313" key="2">
    <source>
        <dbReference type="Proteomes" id="UP000191448"/>
    </source>
</evidence>
<dbReference type="EMBL" id="LTAY01000088">
    <property type="protein sequence ID" value="OPX46476.1"/>
    <property type="molecule type" value="Genomic_DNA"/>
</dbReference>
<proteinExistence type="predicted"/>
<dbReference type="AlphaFoldDB" id="A0A1V4SSN5"/>
<sequence length="50" mass="5813">MKIKVFTSSNAEDIESAINSFIEKKEVITFQQTYNSNASFYIITVLYKEK</sequence>